<feature type="non-terminal residue" evidence="2">
    <location>
        <position position="181"/>
    </location>
</feature>
<evidence type="ECO:0000256" key="1">
    <source>
        <dbReference type="SAM" id="MobiDB-lite"/>
    </source>
</evidence>
<feature type="non-terminal residue" evidence="2">
    <location>
        <position position="1"/>
    </location>
</feature>
<reference evidence="2" key="1">
    <citation type="submission" date="2020-02" db="EMBL/GenBank/DDBJ databases">
        <authorList>
            <person name="Meier V. D."/>
        </authorList>
    </citation>
    <scope>NUCLEOTIDE SEQUENCE</scope>
    <source>
        <strain evidence="2">AVDCRST_MAG64</strain>
    </source>
</reference>
<evidence type="ECO:0000313" key="2">
    <source>
        <dbReference type="EMBL" id="CAA9400483.1"/>
    </source>
</evidence>
<feature type="region of interest" description="Disordered" evidence="1">
    <location>
        <begin position="130"/>
        <end position="181"/>
    </location>
</feature>
<organism evidence="2">
    <name type="scientific">uncultured Phycisphaerae bacterium</name>
    <dbReference type="NCBI Taxonomy" id="904963"/>
    <lineage>
        <taxon>Bacteria</taxon>
        <taxon>Pseudomonadati</taxon>
        <taxon>Planctomycetota</taxon>
        <taxon>Phycisphaerae</taxon>
        <taxon>environmental samples</taxon>
    </lineage>
</organism>
<dbReference type="EMBL" id="CADCUQ010000385">
    <property type="protein sequence ID" value="CAA9400483.1"/>
    <property type="molecule type" value="Genomic_DNA"/>
</dbReference>
<dbReference type="AlphaFoldDB" id="A0A6J4P594"/>
<gene>
    <name evidence="2" type="ORF">AVDCRST_MAG64-1677</name>
</gene>
<protein>
    <submittedName>
        <fullName evidence="2">Uncharacterized conserved protein, contains double-stranded beta-helix domain</fullName>
    </submittedName>
</protein>
<proteinExistence type="predicted"/>
<feature type="compositionally biased region" description="Basic residues" evidence="1">
    <location>
        <begin position="19"/>
        <end position="41"/>
    </location>
</feature>
<name>A0A6J4P594_9BACT</name>
<feature type="compositionally biased region" description="Basic and acidic residues" evidence="1">
    <location>
        <begin position="146"/>
        <end position="181"/>
    </location>
</feature>
<accession>A0A6J4P594</accession>
<sequence>EPATDPAPVRRGDGPAGRRAVRPQGRRRGRRRRAARRPRGQHVHDVAVRRRHGRAVRADRHARAARRRAAAAPARLRGVVHRPVGRDRGHVPRHQVGREGGANPARPGQRAALVQEHVRRAGPAAVRLLAAGPGGVLRTGGRPRRRPDDTPAEARRGRATRREGEGRRPGATVPDRDVEAL</sequence>
<feature type="region of interest" description="Disordered" evidence="1">
    <location>
        <begin position="1"/>
        <end position="109"/>
    </location>
</feature>